<organism evidence="16 17">
    <name type="scientific">Brachybacterium huguangmaarense</name>
    <dbReference type="NCBI Taxonomy" id="1652028"/>
    <lineage>
        <taxon>Bacteria</taxon>
        <taxon>Bacillati</taxon>
        <taxon>Actinomycetota</taxon>
        <taxon>Actinomycetes</taxon>
        <taxon>Micrococcales</taxon>
        <taxon>Dermabacteraceae</taxon>
        <taxon>Brachybacterium</taxon>
    </lineage>
</organism>
<evidence type="ECO:0000256" key="9">
    <source>
        <dbReference type="ARBA" id="ARBA00023204"/>
    </source>
</evidence>
<evidence type="ECO:0000256" key="10">
    <source>
        <dbReference type="ARBA" id="ARBA00023239"/>
    </source>
</evidence>
<dbReference type="SUPFAM" id="SSF57716">
    <property type="entry name" value="Glucocorticoid receptor-like (DNA-binding domain)"/>
    <property type="match status" value="1"/>
</dbReference>
<dbReference type="RefSeq" id="WP_263593145.1">
    <property type="nucleotide sequence ID" value="NZ_CP107020.1"/>
</dbReference>
<evidence type="ECO:0000256" key="8">
    <source>
        <dbReference type="ARBA" id="ARBA00023125"/>
    </source>
</evidence>
<keyword evidence="10" id="KW-0456">Lyase</keyword>
<protein>
    <recommendedName>
        <fullName evidence="2">DNA-(apurinic or apyrimidinic site) lyase</fullName>
        <ecNumber evidence="2">4.2.99.18</ecNumber>
    </recommendedName>
</protein>
<dbReference type="Gene3D" id="3.20.190.10">
    <property type="entry name" value="MutM-like, N-terminal"/>
    <property type="match status" value="1"/>
</dbReference>
<keyword evidence="11" id="KW-0511">Multifunctional enzyme</keyword>
<dbReference type="InterPro" id="IPR035937">
    <property type="entry name" value="FPG_N"/>
</dbReference>
<evidence type="ECO:0000256" key="3">
    <source>
        <dbReference type="ARBA" id="ARBA00022723"/>
    </source>
</evidence>
<keyword evidence="6" id="KW-0378">Hydrolase</keyword>
<feature type="domain" description="FPG-type" evidence="14">
    <location>
        <begin position="240"/>
        <end position="282"/>
    </location>
</feature>
<keyword evidence="9" id="KW-0234">DNA repair</keyword>
<dbReference type="PROSITE" id="PS51066">
    <property type="entry name" value="ZF_FPG_2"/>
    <property type="match status" value="1"/>
</dbReference>
<dbReference type="EMBL" id="CP107020">
    <property type="protein sequence ID" value="UYG15932.1"/>
    <property type="molecule type" value="Genomic_DNA"/>
</dbReference>
<keyword evidence="8" id="KW-0238">DNA-binding</keyword>
<dbReference type="PROSITE" id="PS51068">
    <property type="entry name" value="FPG_CAT"/>
    <property type="match status" value="1"/>
</dbReference>
<dbReference type="Pfam" id="PF06831">
    <property type="entry name" value="H2TH"/>
    <property type="match status" value="1"/>
</dbReference>
<dbReference type="SUPFAM" id="SSF46946">
    <property type="entry name" value="S13-like H2TH domain"/>
    <property type="match status" value="1"/>
</dbReference>
<dbReference type="SMART" id="SM01232">
    <property type="entry name" value="H2TH"/>
    <property type="match status" value="1"/>
</dbReference>
<evidence type="ECO:0000256" key="13">
    <source>
        <dbReference type="PROSITE-ProRule" id="PRU00391"/>
    </source>
</evidence>
<keyword evidence="17" id="KW-1185">Reference proteome</keyword>
<keyword evidence="12" id="KW-0326">Glycosidase</keyword>
<dbReference type="InterPro" id="IPR010979">
    <property type="entry name" value="Ribosomal_uS13-like_H2TH"/>
</dbReference>
<keyword evidence="4" id="KW-0227">DNA damage</keyword>
<evidence type="ECO:0000256" key="12">
    <source>
        <dbReference type="ARBA" id="ARBA00023295"/>
    </source>
</evidence>
<dbReference type="InterPro" id="IPR000214">
    <property type="entry name" value="Znf_DNA_glyclase/AP_lyase"/>
</dbReference>
<proteinExistence type="inferred from homology"/>
<name>A0ABY6FYJ5_9MICO</name>
<feature type="domain" description="Formamidopyrimidine-DNA glycosylase catalytic" evidence="15">
    <location>
        <begin position="2"/>
        <end position="99"/>
    </location>
</feature>
<dbReference type="CDD" id="cd08971">
    <property type="entry name" value="AcNei2_N"/>
    <property type="match status" value="1"/>
</dbReference>
<dbReference type="SMART" id="SM00898">
    <property type="entry name" value="Fapy_DNA_glyco"/>
    <property type="match status" value="1"/>
</dbReference>
<dbReference type="PANTHER" id="PTHR42697">
    <property type="entry name" value="ENDONUCLEASE 8"/>
    <property type="match status" value="1"/>
</dbReference>
<dbReference type="PANTHER" id="PTHR42697:SF1">
    <property type="entry name" value="ENDONUCLEASE 8"/>
    <property type="match status" value="1"/>
</dbReference>
<evidence type="ECO:0000256" key="6">
    <source>
        <dbReference type="ARBA" id="ARBA00022801"/>
    </source>
</evidence>
<evidence type="ECO:0000313" key="17">
    <source>
        <dbReference type="Proteomes" id="UP001164305"/>
    </source>
</evidence>
<evidence type="ECO:0000256" key="4">
    <source>
        <dbReference type="ARBA" id="ARBA00022763"/>
    </source>
</evidence>
<evidence type="ECO:0000313" key="16">
    <source>
        <dbReference type="EMBL" id="UYG15932.1"/>
    </source>
</evidence>
<evidence type="ECO:0000259" key="15">
    <source>
        <dbReference type="PROSITE" id="PS51068"/>
    </source>
</evidence>
<dbReference type="Pfam" id="PF01149">
    <property type="entry name" value="Fapy_DNA_glyco"/>
    <property type="match status" value="1"/>
</dbReference>
<evidence type="ECO:0000256" key="1">
    <source>
        <dbReference type="ARBA" id="ARBA00009409"/>
    </source>
</evidence>
<dbReference type="InterPro" id="IPR012319">
    <property type="entry name" value="FPG_cat"/>
</dbReference>
<evidence type="ECO:0000256" key="11">
    <source>
        <dbReference type="ARBA" id="ARBA00023268"/>
    </source>
</evidence>
<gene>
    <name evidence="16" type="ORF">BRM3_09820</name>
</gene>
<dbReference type="InterPro" id="IPR015886">
    <property type="entry name" value="H2TH_FPG"/>
</dbReference>
<reference evidence="16" key="1">
    <citation type="submission" date="2022-10" db="EMBL/GenBank/DDBJ databases">
        <title>Whole-Genome Sequencing of Brachybacterium huguangmaarense BRM-3, Isolated from Betula schmidtii.</title>
        <authorList>
            <person name="Haam D."/>
        </authorList>
    </citation>
    <scope>NUCLEOTIDE SEQUENCE</scope>
    <source>
        <strain evidence="16">BRM-3</strain>
    </source>
</reference>
<keyword evidence="3" id="KW-0479">Metal-binding</keyword>
<dbReference type="EC" id="4.2.99.18" evidence="2"/>
<dbReference type="Gene3D" id="1.10.8.50">
    <property type="match status" value="1"/>
</dbReference>
<evidence type="ECO:0000256" key="7">
    <source>
        <dbReference type="ARBA" id="ARBA00022833"/>
    </source>
</evidence>
<evidence type="ECO:0000256" key="5">
    <source>
        <dbReference type="ARBA" id="ARBA00022771"/>
    </source>
</evidence>
<comment type="similarity">
    <text evidence="1">Belongs to the FPG family.</text>
</comment>
<keyword evidence="5 13" id="KW-0863">Zinc-finger</keyword>
<sequence length="286" mass="32281">MPEGDSVYRQCRRLDAALAGGRLDVADLRVPRLATRDLVGWTVSEVRPRGKHLLIRLSTSDAREALTLHSHLKMEGRWQIDTWDEGTAAPRWRDPAHQARIVLEARRPDGRRARAIAFEVQDVELVRTAEEDSLVGHLGPDLLCPDWSETDRDEAVRRLAAAPERTLGAALLDQRNLAGIGNIYRSEVCFLRRLHPAAPVSACTDLPGLVDLAHRLLLVNRDRSVRVTTGGMMGPRADLWVYGRAREPCRRCRTRIVREELGDPRAPEQQTRSIYVCPRCQAMTDR</sequence>
<keyword evidence="7" id="KW-0862">Zinc</keyword>
<evidence type="ECO:0000259" key="14">
    <source>
        <dbReference type="PROSITE" id="PS51066"/>
    </source>
</evidence>
<dbReference type="InterPro" id="IPR044090">
    <property type="entry name" value="Nei2_N"/>
</dbReference>
<dbReference type="SUPFAM" id="SSF81624">
    <property type="entry name" value="N-terminal domain of MutM-like DNA repair proteins"/>
    <property type="match status" value="1"/>
</dbReference>
<dbReference type="Proteomes" id="UP001164305">
    <property type="component" value="Chromosome"/>
</dbReference>
<accession>A0ABY6FYJ5</accession>
<evidence type="ECO:0000256" key="2">
    <source>
        <dbReference type="ARBA" id="ARBA00012720"/>
    </source>
</evidence>